<dbReference type="Pfam" id="PF00704">
    <property type="entry name" value="Glyco_hydro_18"/>
    <property type="match status" value="1"/>
</dbReference>
<dbReference type="GO" id="GO:0000272">
    <property type="term" value="P:polysaccharide catabolic process"/>
    <property type="evidence" value="ECO:0007669"/>
    <property type="project" value="UniProtKB-KW"/>
</dbReference>
<proteinExistence type="inferred from homology"/>
<feature type="signal peptide" evidence="13">
    <location>
        <begin position="1"/>
        <end position="23"/>
    </location>
</feature>
<evidence type="ECO:0000256" key="1">
    <source>
        <dbReference type="ARBA" id="ARBA00000822"/>
    </source>
</evidence>
<dbReference type="InterPro" id="IPR029226">
    <property type="entry name" value="Ecp2-like"/>
</dbReference>
<reference evidence="17" key="1">
    <citation type="journal article" date="2017" name="Genome Biol.">
        <title>Comparative genomics reveals high biological diversity and specific adaptations in the industrially and medically important fungal genus Aspergillus.</title>
        <authorList>
            <person name="de Vries R.P."/>
            <person name="Riley R."/>
            <person name="Wiebenga A."/>
            <person name="Aguilar-Osorio G."/>
            <person name="Amillis S."/>
            <person name="Uchima C.A."/>
            <person name="Anderluh G."/>
            <person name="Asadollahi M."/>
            <person name="Askin M."/>
            <person name="Barry K."/>
            <person name="Battaglia E."/>
            <person name="Bayram O."/>
            <person name="Benocci T."/>
            <person name="Braus-Stromeyer S.A."/>
            <person name="Caldana C."/>
            <person name="Canovas D."/>
            <person name="Cerqueira G.C."/>
            <person name="Chen F."/>
            <person name="Chen W."/>
            <person name="Choi C."/>
            <person name="Clum A."/>
            <person name="Dos Santos R.A."/>
            <person name="Damasio A.R."/>
            <person name="Diallinas G."/>
            <person name="Emri T."/>
            <person name="Fekete E."/>
            <person name="Flipphi M."/>
            <person name="Freyberg S."/>
            <person name="Gallo A."/>
            <person name="Gournas C."/>
            <person name="Habgood R."/>
            <person name="Hainaut M."/>
            <person name="Harispe M.L."/>
            <person name="Henrissat B."/>
            <person name="Hilden K.S."/>
            <person name="Hope R."/>
            <person name="Hossain A."/>
            <person name="Karabika E."/>
            <person name="Karaffa L."/>
            <person name="Karanyi Z."/>
            <person name="Krasevec N."/>
            <person name="Kuo A."/>
            <person name="Kusch H."/>
            <person name="LaButti K."/>
            <person name="Lagendijk E.L."/>
            <person name="Lapidus A."/>
            <person name="Levasseur A."/>
            <person name="Lindquist E."/>
            <person name="Lipzen A."/>
            <person name="Logrieco A.F."/>
            <person name="MacCabe A."/>
            <person name="Maekelae M.R."/>
            <person name="Malavazi I."/>
            <person name="Melin P."/>
            <person name="Meyer V."/>
            <person name="Mielnichuk N."/>
            <person name="Miskei M."/>
            <person name="Molnar A.P."/>
            <person name="Mule G."/>
            <person name="Ngan C.Y."/>
            <person name="Orejas M."/>
            <person name="Orosz E."/>
            <person name="Ouedraogo J.P."/>
            <person name="Overkamp K.M."/>
            <person name="Park H.-S."/>
            <person name="Perrone G."/>
            <person name="Piumi F."/>
            <person name="Punt P.J."/>
            <person name="Ram A.F."/>
            <person name="Ramon A."/>
            <person name="Rauscher S."/>
            <person name="Record E."/>
            <person name="Riano-Pachon D.M."/>
            <person name="Robert V."/>
            <person name="Roehrig J."/>
            <person name="Ruller R."/>
            <person name="Salamov A."/>
            <person name="Salih N.S."/>
            <person name="Samson R.A."/>
            <person name="Sandor E."/>
            <person name="Sanguinetti M."/>
            <person name="Schuetze T."/>
            <person name="Sepcic K."/>
            <person name="Shelest E."/>
            <person name="Sherlock G."/>
            <person name="Sophianopoulou V."/>
            <person name="Squina F.M."/>
            <person name="Sun H."/>
            <person name="Susca A."/>
            <person name="Todd R.B."/>
            <person name="Tsang A."/>
            <person name="Unkles S.E."/>
            <person name="van de Wiele N."/>
            <person name="van Rossen-Uffink D."/>
            <person name="Oliveira J.V."/>
            <person name="Vesth T.C."/>
            <person name="Visser J."/>
            <person name="Yu J.-H."/>
            <person name="Zhou M."/>
            <person name="Andersen M.R."/>
            <person name="Archer D.B."/>
            <person name="Baker S.E."/>
            <person name="Benoit I."/>
            <person name="Brakhage A.A."/>
            <person name="Braus G.H."/>
            <person name="Fischer R."/>
            <person name="Frisvad J.C."/>
            <person name="Goldman G.H."/>
            <person name="Houbraken J."/>
            <person name="Oakley B."/>
            <person name="Pocsi I."/>
            <person name="Scazzocchio C."/>
            <person name="Seiboth B."/>
            <person name="vanKuyk P.A."/>
            <person name="Wortman J."/>
            <person name="Dyer P.S."/>
            <person name="Grigoriev I.V."/>
        </authorList>
    </citation>
    <scope>NUCLEOTIDE SEQUENCE [LARGE SCALE GENOMIC DNA]</scope>
    <source>
        <strain evidence="17">CBS 593.65</strain>
    </source>
</reference>
<evidence type="ECO:0000256" key="8">
    <source>
        <dbReference type="ARBA" id="ARBA00023277"/>
    </source>
</evidence>
<dbReference type="InterPro" id="IPR036779">
    <property type="entry name" value="LysM_dom_sf"/>
</dbReference>
<evidence type="ECO:0000256" key="5">
    <source>
        <dbReference type="ARBA" id="ARBA00022801"/>
    </source>
</evidence>
<feature type="chain" id="PRO_5012476752" description="chitinase" evidence="13">
    <location>
        <begin position="24"/>
        <end position="1478"/>
    </location>
</feature>
<dbReference type="Gene3D" id="3.20.20.80">
    <property type="entry name" value="Glycosidases"/>
    <property type="match status" value="1"/>
</dbReference>
<organism evidence="16 17">
    <name type="scientific">Aspergillus sydowii CBS 593.65</name>
    <dbReference type="NCBI Taxonomy" id="1036612"/>
    <lineage>
        <taxon>Eukaryota</taxon>
        <taxon>Fungi</taxon>
        <taxon>Dikarya</taxon>
        <taxon>Ascomycota</taxon>
        <taxon>Pezizomycotina</taxon>
        <taxon>Eurotiomycetes</taxon>
        <taxon>Eurotiomycetidae</taxon>
        <taxon>Eurotiales</taxon>
        <taxon>Aspergillaceae</taxon>
        <taxon>Aspergillus</taxon>
        <taxon>Aspergillus subgen. Nidulantes</taxon>
    </lineage>
</organism>
<keyword evidence="17" id="KW-1185">Reference proteome</keyword>
<dbReference type="InterPro" id="IPR001223">
    <property type="entry name" value="Glyco_hydro18_cat"/>
</dbReference>
<evidence type="ECO:0000256" key="4">
    <source>
        <dbReference type="ARBA" id="ARBA00022669"/>
    </source>
</evidence>
<dbReference type="Pfam" id="PF14856">
    <property type="entry name" value="Hce2"/>
    <property type="match status" value="1"/>
</dbReference>
<dbReference type="STRING" id="1036612.A0A1L9TK74"/>
<dbReference type="EC" id="3.2.1.14" evidence="3"/>
<dbReference type="PROSITE" id="PS51782">
    <property type="entry name" value="LYSM"/>
    <property type="match status" value="2"/>
</dbReference>
<keyword evidence="7" id="KW-0843">Virulence</keyword>
<accession>A0A1L9TK74</accession>
<sequence>MVNLLWLTAALGAGLLLSDGAVASPGHAESSVTPYRNFDVCPERCSISGPNTGNWSVYPNFKKIGKCQQTMFYDFSLHDPVDDPEVNHRIYACSSFGPDFSRMPPSSDVNSRIAAASAESVDVEFEIGWWREGYGLASSGIQSLVRQIRKYTENGHGASTDKPFIIYGRSGQASIGLYIGQGLLNQGLTESALGILEDNFDNLNVSSPTLAMQLCEPHYDSTHVFGFMATSDRTFAPIQSAIKSWSNATCLSFNDSTKYPGTAKFTTRLLNANNSTSLQTRGIRARADGECSTVQVEGGTGCPELAEKCGISPADFTKYNPGENFCKNLKPNQHVCCSTGDLPDFSPKPNEDGSCKTHLVTGVDNCDSLAAEYSLTKEDLEEFNKNTWGWNGCNPLYKDSIICLSQGTPPFPAPIANAICGPQKPGTKAPTDSETDIADLNPCPLNACCNIWGQCGITKDFCIDTNTGAPGTAKNGTYGCISNCGTDVVKGDGNGDIKIAYYEGYCFSRDCLFQDVSQIDTSAYTHIHFGFGTLTTDYEVETGDALSSYQFSEFKRISGAKKILSFGGWDFSTMPETYKIFREGVTAANRKKMATKIADFIKDNDLDGVDIDWEYPGAPDLPENDPGSPDEGKNYLAFLVVLKNLLPGKSVSIAAPSSYWYLKQYPIEEISKVVDYIVYMTYDLHGQWDAGNDNAFEDCDSGNCLRSQVNLTETKQSLAMITKAGVAGQKVVVGVTSYGRSFKMAEAGCWGPQCQYTGDRLNSEAKKGKCTGTAGYIADAEIAEIMKDESRVVKSFVDSSSNSDILVYDETEWVGYMSAATKKTRTNLYSAWGLGGTSDWASDLQTYHDVPQPATSWGSFIQLAKAGDDPKTDHSRNGNWTEMDCTDPISMDKWDYFPWERWNWLNADAAWDDVVRVWQDTDSKRPGVKFMESVSSTLHIGSKANCGKLVDDSCVSKDCEKGFDSDTSGPAGELIWNSLVQVHMLFKDYHDTLFEVAAITSTALDDFENTFAPIPPEKDNEPILLLIDLLTVGTLTAAGPFFNNLLKKLPYFVAKGSKLDNIKDTTMTLIGQSTTIAKDVLPSDDDSPWTPEKQDSFSNYMGQIVDGWANITSIALKKIFDGTPESLDVLWDAMSEGKLAEGKYGHGTDDGDDNDDDKEEVSENDKNELRANIQKTFYGFAIPAIWRASETYAFILDSGYGCEEDHPASDYLEDDTMDATDACIDNRRYYLVYPDGDSKILESSCVGGDDNCATDRYVRNKFSKPPGLGSLGGKDRNFGGITREDLIKGSVNTWKQNNKQNKDSRPDTSSSGAIDKLLDVDVTAAGIVRLPVCDPERAFQSWDTAKKGSSEFYPCDIPPGKSTCGDSSFVDQTSGASPKIEDCRQIIKNIRGDASTDWTTQVVGKNQREIAHHASCHFGVEATKVNGNVNFVVGGQDVIDIINDTIEKFGNSDGKVGAKGDMKCNGNSKQQNVKWGIY</sequence>
<dbReference type="GO" id="GO:0006032">
    <property type="term" value="P:chitin catabolic process"/>
    <property type="evidence" value="ECO:0007669"/>
    <property type="project" value="UniProtKB-KW"/>
</dbReference>
<evidence type="ECO:0000256" key="12">
    <source>
        <dbReference type="SAM" id="MobiDB-lite"/>
    </source>
</evidence>
<keyword evidence="4" id="KW-0147">Chitin-binding</keyword>
<gene>
    <name evidence="16" type="ORF">ASPSYDRAFT_150022</name>
</gene>
<feature type="domain" description="LysM" evidence="14">
    <location>
        <begin position="292"/>
        <end position="337"/>
    </location>
</feature>
<evidence type="ECO:0000313" key="17">
    <source>
        <dbReference type="Proteomes" id="UP000184356"/>
    </source>
</evidence>
<dbReference type="InterPro" id="IPR017853">
    <property type="entry name" value="GH"/>
</dbReference>
<dbReference type="InterPro" id="IPR036861">
    <property type="entry name" value="Endochitinase-like_sf"/>
</dbReference>
<dbReference type="InterPro" id="IPR029070">
    <property type="entry name" value="Chitinase_insertion_sf"/>
</dbReference>
<evidence type="ECO:0000256" key="6">
    <source>
        <dbReference type="ARBA" id="ARBA00023024"/>
    </source>
</evidence>
<dbReference type="SUPFAM" id="SSF57016">
    <property type="entry name" value="Plant lectins/antimicrobial peptides"/>
    <property type="match status" value="1"/>
</dbReference>
<dbReference type="GeneID" id="63758044"/>
<evidence type="ECO:0000256" key="9">
    <source>
        <dbReference type="ARBA" id="ARBA00023295"/>
    </source>
</evidence>
<dbReference type="GO" id="GO:0008061">
    <property type="term" value="F:chitin binding"/>
    <property type="evidence" value="ECO:0007669"/>
    <property type="project" value="UniProtKB-KW"/>
</dbReference>
<dbReference type="PROSITE" id="PS51910">
    <property type="entry name" value="GH18_2"/>
    <property type="match status" value="1"/>
</dbReference>
<evidence type="ECO:0000256" key="2">
    <source>
        <dbReference type="ARBA" id="ARBA00008682"/>
    </source>
</evidence>
<evidence type="ECO:0000256" key="10">
    <source>
        <dbReference type="ARBA" id="ARBA00023326"/>
    </source>
</evidence>
<keyword evidence="13" id="KW-0732">Signal</keyword>
<dbReference type="PROSITE" id="PS01095">
    <property type="entry name" value="GH18_1"/>
    <property type="match status" value="1"/>
</dbReference>
<dbReference type="PANTHER" id="PTHR47700">
    <property type="entry name" value="V CHITINASE, PUTATIVE (AFU_ORTHOLOGUE AFUA_6G13720)-RELATED"/>
    <property type="match status" value="1"/>
</dbReference>
<comment type="catalytic activity">
    <reaction evidence="1">
        <text>Random endo-hydrolysis of N-acetyl-beta-D-glucosaminide (1-&gt;4)-beta-linkages in chitin and chitodextrins.</text>
        <dbReference type="EC" id="3.2.1.14"/>
    </reaction>
</comment>
<dbReference type="GO" id="GO:0008843">
    <property type="term" value="F:endochitinase activity"/>
    <property type="evidence" value="ECO:0007669"/>
    <property type="project" value="UniProtKB-EC"/>
</dbReference>
<dbReference type="InterPro" id="IPR053214">
    <property type="entry name" value="LysM12-like"/>
</dbReference>
<keyword evidence="10" id="KW-0624">Polysaccharide degradation</keyword>
<evidence type="ECO:0000256" key="13">
    <source>
        <dbReference type="SAM" id="SignalP"/>
    </source>
</evidence>
<dbReference type="CDD" id="cd02878">
    <property type="entry name" value="GH18_zymocin_alpha"/>
    <property type="match status" value="1"/>
</dbReference>
<dbReference type="VEuPathDB" id="FungiDB:ASPSYDRAFT_150022"/>
<dbReference type="Gene3D" id="3.10.350.10">
    <property type="entry name" value="LysM domain"/>
    <property type="match status" value="2"/>
</dbReference>
<name>A0A1L9TK74_9EURO</name>
<dbReference type="CDD" id="cd00035">
    <property type="entry name" value="ChtBD1"/>
    <property type="match status" value="1"/>
</dbReference>
<feature type="domain" description="LysM" evidence="14">
    <location>
        <begin position="356"/>
        <end position="404"/>
    </location>
</feature>
<dbReference type="InterPro" id="IPR001579">
    <property type="entry name" value="Glyco_hydro_18_chit_AS"/>
</dbReference>
<dbReference type="SMART" id="SM00636">
    <property type="entry name" value="Glyco_18"/>
    <property type="match status" value="1"/>
</dbReference>
<feature type="region of interest" description="Disordered" evidence="12">
    <location>
        <begin position="1141"/>
        <end position="1166"/>
    </location>
</feature>
<feature type="compositionally biased region" description="Acidic residues" evidence="12">
    <location>
        <begin position="1150"/>
        <end position="1160"/>
    </location>
</feature>
<dbReference type="InterPro" id="IPR011583">
    <property type="entry name" value="Chitinase_II/V-like_cat"/>
</dbReference>
<evidence type="ECO:0000256" key="7">
    <source>
        <dbReference type="ARBA" id="ARBA00023026"/>
    </source>
</evidence>
<dbReference type="Gene3D" id="3.30.60.10">
    <property type="entry name" value="Endochitinase-like"/>
    <property type="match status" value="1"/>
</dbReference>
<dbReference type="SUPFAM" id="SSF54556">
    <property type="entry name" value="Chitinase insertion domain"/>
    <property type="match status" value="1"/>
</dbReference>
<protein>
    <recommendedName>
        <fullName evidence="3">chitinase</fullName>
        <ecNumber evidence="3">3.2.1.14</ecNumber>
    </recommendedName>
</protein>
<keyword evidence="8" id="KW-0119">Carbohydrate metabolism</keyword>
<dbReference type="InterPro" id="IPR018392">
    <property type="entry name" value="LysM"/>
</dbReference>
<dbReference type="PANTHER" id="PTHR47700:SF1">
    <property type="entry name" value="CHITINASE"/>
    <property type="match status" value="1"/>
</dbReference>
<dbReference type="RefSeq" id="XP_040703608.1">
    <property type="nucleotide sequence ID" value="XM_040841971.1"/>
</dbReference>
<evidence type="ECO:0000259" key="14">
    <source>
        <dbReference type="PROSITE" id="PS51782"/>
    </source>
</evidence>
<feature type="region of interest" description="Disordered" evidence="12">
    <location>
        <begin position="1293"/>
        <end position="1312"/>
    </location>
</feature>
<evidence type="ECO:0000313" key="16">
    <source>
        <dbReference type="EMBL" id="OJJ59802.1"/>
    </source>
</evidence>
<dbReference type="SUPFAM" id="SSF51445">
    <property type="entry name" value="(Trans)glycosidases"/>
    <property type="match status" value="1"/>
</dbReference>
<keyword evidence="5 11" id="KW-0378">Hydrolase</keyword>
<feature type="domain" description="GH18" evidence="15">
    <location>
        <begin position="496"/>
        <end position="860"/>
    </location>
</feature>
<dbReference type="EMBL" id="KV878585">
    <property type="protein sequence ID" value="OJJ59802.1"/>
    <property type="molecule type" value="Genomic_DNA"/>
</dbReference>
<dbReference type="Gene3D" id="3.10.50.10">
    <property type="match status" value="1"/>
</dbReference>
<evidence type="ECO:0000256" key="11">
    <source>
        <dbReference type="RuleBase" id="RU000489"/>
    </source>
</evidence>
<keyword evidence="6" id="KW-0146">Chitin degradation</keyword>
<dbReference type="Proteomes" id="UP000184356">
    <property type="component" value="Unassembled WGS sequence"/>
</dbReference>
<evidence type="ECO:0000256" key="3">
    <source>
        <dbReference type="ARBA" id="ARBA00012729"/>
    </source>
</evidence>
<comment type="similarity">
    <text evidence="2">Belongs to the glycosyl hydrolase 18 family. Chitinase class V subfamily.</text>
</comment>
<evidence type="ECO:0000259" key="15">
    <source>
        <dbReference type="PROSITE" id="PS51910"/>
    </source>
</evidence>
<keyword evidence="9 11" id="KW-0326">Glycosidase</keyword>
<dbReference type="OrthoDB" id="73875at2759"/>